<dbReference type="eggNOG" id="COG1476">
    <property type="taxonomic scope" value="Bacteria"/>
</dbReference>
<organism evidence="3 4">
    <name type="scientific">Spirochaeta lutea</name>
    <dbReference type="NCBI Taxonomy" id="1480694"/>
    <lineage>
        <taxon>Bacteria</taxon>
        <taxon>Pseudomonadati</taxon>
        <taxon>Spirochaetota</taxon>
        <taxon>Spirochaetia</taxon>
        <taxon>Spirochaetales</taxon>
        <taxon>Spirochaetaceae</taxon>
        <taxon>Spirochaeta</taxon>
    </lineage>
</organism>
<name>A0A098R188_9SPIO</name>
<gene>
    <name evidence="3" type="ORF">DC28_01335</name>
</gene>
<dbReference type="InterPro" id="IPR001387">
    <property type="entry name" value="Cro/C1-type_HTH"/>
</dbReference>
<evidence type="ECO:0000259" key="2">
    <source>
        <dbReference type="PROSITE" id="PS50943"/>
    </source>
</evidence>
<dbReference type="PANTHER" id="PTHR46558">
    <property type="entry name" value="TRACRIPTIONAL REGULATORY PROTEIN-RELATED-RELATED"/>
    <property type="match status" value="1"/>
</dbReference>
<dbReference type="STRING" id="1480694.DC28_01335"/>
<protein>
    <recommendedName>
        <fullName evidence="2">HTH cro/C1-type domain-containing protein</fullName>
    </recommendedName>
</protein>
<dbReference type="OrthoDB" id="9801008at2"/>
<dbReference type="InterPro" id="IPR043735">
    <property type="entry name" value="DUF5680"/>
</dbReference>
<comment type="caution">
    <text evidence="3">The sequence shown here is derived from an EMBL/GenBank/DDBJ whole genome shotgun (WGS) entry which is preliminary data.</text>
</comment>
<dbReference type="EMBL" id="JNUP01000003">
    <property type="protein sequence ID" value="KGE73875.1"/>
    <property type="molecule type" value="Genomic_DNA"/>
</dbReference>
<sequence>MILKDKIRALRVASGMSQETMAEQLSVSRQAVAKWELGQSVPEVETLVTLSRMFQVSLDRLLKDENDCLGPLRPGDAAGGVDSLVEEEAKRYGVQGFCSFLLRAKAATYAGKGPETESSRPSSHDLEYREGPLLYVDTFLGGMAFAGEEAVWLDRTPLWSMNYLGRVTGEGFSGDFLKEALKSGVPSRPYRGPEYFSRGEYTYISQVSGTMDWFEGREFIYVRGTEVYQCLFHGGRIV</sequence>
<dbReference type="PROSITE" id="PS50943">
    <property type="entry name" value="HTH_CROC1"/>
    <property type="match status" value="1"/>
</dbReference>
<dbReference type="Pfam" id="PF01381">
    <property type="entry name" value="HTH_3"/>
    <property type="match status" value="1"/>
</dbReference>
<proteinExistence type="predicted"/>
<dbReference type="Gene3D" id="1.10.260.40">
    <property type="entry name" value="lambda repressor-like DNA-binding domains"/>
    <property type="match status" value="1"/>
</dbReference>
<feature type="domain" description="HTH cro/C1-type" evidence="2">
    <location>
        <begin position="7"/>
        <end position="61"/>
    </location>
</feature>
<dbReference type="CDD" id="cd00093">
    <property type="entry name" value="HTH_XRE"/>
    <property type="match status" value="1"/>
</dbReference>
<evidence type="ECO:0000256" key="1">
    <source>
        <dbReference type="ARBA" id="ARBA00023125"/>
    </source>
</evidence>
<dbReference type="SMART" id="SM00530">
    <property type="entry name" value="HTH_XRE"/>
    <property type="match status" value="1"/>
</dbReference>
<reference evidence="3 4" key="1">
    <citation type="submission" date="2014-05" db="EMBL/GenBank/DDBJ databases">
        <title>De novo Genome Sequence of Spirocheata sp.</title>
        <authorList>
            <person name="Shivani Y."/>
            <person name="Subhash Y."/>
            <person name="Tushar L."/>
            <person name="Sasikala C."/>
            <person name="Ramana C.V."/>
        </authorList>
    </citation>
    <scope>NUCLEOTIDE SEQUENCE [LARGE SCALE GENOMIC DNA]</scope>
    <source>
        <strain evidence="3 4">JC230</strain>
    </source>
</reference>
<dbReference type="Proteomes" id="UP000029692">
    <property type="component" value="Unassembled WGS sequence"/>
</dbReference>
<accession>A0A098R188</accession>
<dbReference type="RefSeq" id="WP_037544915.1">
    <property type="nucleotide sequence ID" value="NZ_JNUP01000003.1"/>
</dbReference>
<keyword evidence="1" id="KW-0238">DNA-binding</keyword>
<evidence type="ECO:0000313" key="4">
    <source>
        <dbReference type="Proteomes" id="UP000029692"/>
    </source>
</evidence>
<dbReference type="SUPFAM" id="SSF47413">
    <property type="entry name" value="lambda repressor-like DNA-binding domains"/>
    <property type="match status" value="1"/>
</dbReference>
<dbReference type="PANTHER" id="PTHR46558:SF13">
    <property type="entry name" value="HTH-TYPE TRANSCRIPTIONAL REGULATOR IMMR"/>
    <property type="match status" value="1"/>
</dbReference>
<dbReference type="Pfam" id="PF18931">
    <property type="entry name" value="DUF5680"/>
    <property type="match status" value="1"/>
</dbReference>
<keyword evidence="4" id="KW-1185">Reference proteome</keyword>
<evidence type="ECO:0000313" key="3">
    <source>
        <dbReference type="EMBL" id="KGE73875.1"/>
    </source>
</evidence>
<dbReference type="GO" id="GO:0003677">
    <property type="term" value="F:DNA binding"/>
    <property type="evidence" value="ECO:0007669"/>
    <property type="project" value="UniProtKB-KW"/>
</dbReference>
<dbReference type="InterPro" id="IPR010982">
    <property type="entry name" value="Lambda_DNA-bd_dom_sf"/>
</dbReference>
<dbReference type="AlphaFoldDB" id="A0A098R188"/>